<feature type="region of interest" description="Disordered" evidence="1">
    <location>
        <begin position="180"/>
        <end position="204"/>
    </location>
</feature>
<protein>
    <recommendedName>
        <fullName evidence="4">DUF4219 domain-containing protein</fullName>
    </recommendedName>
</protein>
<evidence type="ECO:0000313" key="2">
    <source>
        <dbReference type="EMBL" id="KAI9552221.1"/>
    </source>
</evidence>
<evidence type="ECO:0000256" key="1">
    <source>
        <dbReference type="SAM" id="MobiDB-lite"/>
    </source>
</evidence>
<dbReference type="AlphaFoldDB" id="A0AAD5KY17"/>
<evidence type="ECO:0000313" key="3">
    <source>
        <dbReference type="Proteomes" id="UP000820818"/>
    </source>
</evidence>
<dbReference type="EMBL" id="WJBH02000010">
    <property type="protein sequence ID" value="KAI9552221.1"/>
    <property type="molecule type" value="Genomic_DNA"/>
</dbReference>
<proteinExistence type="predicted"/>
<accession>A0AAD5KY17</accession>
<keyword evidence="3" id="KW-1185">Reference proteome</keyword>
<sequence>MMNSNQHEATNIAEYDGHNFSLWKLGLFVLLEEHELIDVEFEDNDEDKNPTNLEEIQEWKRKDCKASGYILKTTKKTEQEILVDCTNANQMWNLLTAQHRERSADNQHDLLARFYDYKYKVGAGMKNHIADIKSIAHQLKEVGRPVDDREVMTKIISTLPVIYRPFVSSGKRECQVDTITSTRSSRKHQQRVCPFGPIQQYDHH</sequence>
<gene>
    <name evidence="2" type="ORF">GHT06_022566</name>
</gene>
<comment type="caution">
    <text evidence="2">The sequence shown here is derived from an EMBL/GenBank/DDBJ whole genome shotgun (WGS) entry which is preliminary data.</text>
</comment>
<dbReference type="PANTHER" id="PTHR35317:SF29">
    <property type="entry name" value="CCHC-TYPE DOMAIN-CONTAINING PROTEIN"/>
    <property type="match status" value="1"/>
</dbReference>
<name>A0AAD5KY17_9CRUS</name>
<evidence type="ECO:0008006" key="4">
    <source>
        <dbReference type="Google" id="ProtNLM"/>
    </source>
</evidence>
<dbReference type="Pfam" id="PF14223">
    <property type="entry name" value="Retrotran_gag_2"/>
    <property type="match status" value="1"/>
</dbReference>
<reference evidence="2 3" key="1">
    <citation type="submission" date="2022-05" db="EMBL/GenBank/DDBJ databases">
        <title>A multi-omics perspective on studying reproductive biology in Daphnia sinensis.</title>
        <authorList>
            <person name="Jia J."/>
        </authorList>
    </citation>
    <scope>NUCLEOTIDE SEQUENCE [LARGE SCALE GENOMIC DNA]</scope>
    <source>
        <strain evidence="2 3">WSL</strain>
    </source>
</reference>
<organism evidence="2 3">
    <name type="scientific">Daphnia sinensis</name>
    <dbReference type="NCBI Taxonomy" id="1820382"/>
    <lineage>
        <taxon>Eukaryota</taxon>
        <taxon>Metazoa</taxon>
        <taxon>Ecdysozoa</taxon>
        <taxon>Arthropoda</taxon>
        <taxon>Crustacea</taxon>
        <taxon>Branchiopoda</taxon>
        <taxon>Diplostraca</taxon>
        <taxon>Cladocera</taxon>
        <taxon>Anomopoda</taxon>
        <taxon>Daphniidae</taxon>
        <taxon>Daphnia</taxon>
        <taxon>Daphnia similis group</taxon>
    </lineage>
</organism>
<dbReference type="PANTHER" id="PTHR35317">
    <property type="entry name" value="OS04G0629600 PROTEIN"/>
    <property type="match status" value="1"/>
</dbReference>
<dbReference type="Proteomes" id="UP000820818">
    <property type="component" value="Linkage Group LG10"/>
</dbReference>